<evidence type="ECO:0000259" key="5">
    <source>
        <dbReference type="Pfam" id="PF00370"/>
    </source>
</evidence>
<dbReference type="PANTHER" id="PTHR43095:SF5">
    <property type="entry name" value="XYLULOSE KINASE"/>
    <property type="match status" value="1"/>
</dbReference>
<gene>
    <name evidence="7" type="ORF">FB391_3757</name>
</gene>
<evidence type="ECO:0000313" key="7">
    <source>
        <dbReference type="EMBL" id="TQM18626.1"/>
    </source>
</evidence>
<name>A0A543EAQ9_9MICO</name>
<organism evidence="7 8">
    <name type="scientific">Microbacterium kyungheense</name>
    <dbReference type="NCBI Taxonomy" id="1263636"/>
    <lineage>
        <taxon>Bacteria</taxon>
        <taxon>Bacillati</taxon>
        <taxon>Actinomycetota</taxon>
        <taxon>Actinomycetes</taxon>
        <taxon>Micrococcales</taxon>
        <taxon>Microbacteriaceae</taxon>
        <taxon>Microbacterium</taxon>
    </lineage>
</organism>
<keyword evidence="2" id="KW-0119">Carbohydrate metabolism</keyword>
<keyword evidence="4" id="KW-0418">Kinase</keyword>
<accession>A0A543EAQ9</accession>
<evidence type="ECO:0000313" key="8">
    <source>
        <dbReference type="Proteomes" id="UP000320235"/>
    </source>
</evidence>
<dbReference type="Pfam" id="PF02782">
    <property type="entry name" value="FGGY_C"/>
    <property type="match status" value="1"/>
</dbReference>
<dbReference type="PANTHER" id="PTHR43095">
    <property type="entry name" value="SUGAR KINASE"/>
    <property type="match status" value="1"/>
</dbReference>
<evidence type="ECO:0000256" key="2">
    <source>
        <dbReference type="ARBA" id="ARBA00022629"/>
    </source>
</evidence>
<reference evidence="7 8" key="1">
    <citation type="submission" date="2019-06" db="EMBL/GenBank/DDBJ databases">
        <title>Sequencing the genomes of 1000 actinobacteria strains.</title>
        <authorList>
            <person name="Klenk H.-P."/>
        </authorList>
    </citation>
    <scope>NUCLEOTIDE SEQUENCE [LARGE SCALE GENOMIC DNA]</scope>
    <source>
        <strain evidence="7 8">DSM 105492</strain>
    </source>
</reference>
<dbReference type="CDD" id="cd07805">
    <property type="entry name" value="ASKHA_NBD_FGGY_CvXK-like"/>
    <property type="match status" value="1"/>
</dbReference>
<dbReference type="GO" id="GO:0016301">
    <property type="term" value="F:kinase activity"/>
    <property type="evidence" value="ECO:0007669"/>
    <property type="project" value="UniProtKB-KW"/>
</dbReference>
<dbReference type="PIRSF" id="PIRSF000538">
    <property type="entry name" value="GlpK"/>
    <property type="match status" value="1"/>
</dbReference>
<evidence type="ECO:0000256" key="4">
    <source>
        <dbReference type="ARBA" id="ARBA00022777"/>
    </source>
</evidence>
<keyword evidence="2" id="KW-0859">Xylose metabolism</keyword>
<sequence length="503" mass="52441">MTALALAFDLGTGGCKASLWDEHATMLAETVCEYATTHPAPGRNEQRPEDWWRAIVASTREIIERIPDAATAVAGIALSGQSLGAVQLDDALELVRPTTPIWSDARGRTARVFAALPEPEWYRRTGNGFGAALYPVFKAAAFAAEEPEAWARTRHLVGSKDWINLRLTGRLVTDHSMASGSGAYSLERGGYDDEILAAAGIARELLPEPVESADVVGALTRDAADALGLPAGIPVFAGAVDNAAMALGSRGTAEGRLYAALGSSSWMTVTSARPVLDEHSRPYVFRHAIPGLHVSALSTFSSGTTIGWLRDLLAPGEPIGTFVERAAASAPGAGGAVMLPTLAGGTPLEGGSGVRGGLAGLELGTTSADLVRACLEGIAFALDRSLRLMRQLSGSDDELLISGGGSRSPHWNRIYADILQTPLVRTSVDQQAATLGAAAIAFVGMGAWTDFGRVDDAHTVIERVLPADDGEAAYAAARARFDAASAALAALPPHAPSHHLESS</sequence>
<proteinExistence type="inferred from homology"/>
<dbReference type="InterPro" id="IPR050406">
    <property type="entry name" value="FGGY_Carb_Kinase"/>
</dbReference>
<comment type="similarity">
    <text evidence="1">Belongs to the FGGY kinase family.</text>
</comment>
<keyword evidence="3" id="KW-0808">Transferase</keyword>
<dbReference type="SUPFAM" id="SSF53067">
    <property type="entry name" value="Actin-like ATPase domain"/>
    <property type="match status" value="2"/>
</dbReference>
<evidence type="ECO:0000259" key="6">
    <source>
        <dbReference type="Pfam" id="PF02782"/>
    </source>
</evidence>
<dbReference type="InterPro" id="IPR000577">
    <property type="entry name" value="Carb_kinase_FGGY"/>
</dbReference>
<dbReference type="OrthoDB" id="9782710at2"/>
<feature type="domain" description="Carbohydrate kinase FGGY C-terminal" evidence="6">
    <location>
        <begin position="257"/>
        <end position="444"/>
    </location>
</feature>
<dbReference type="Pfam" id="PF00370">
    <property type="entry name" value="FGGY_N"/>
    <property type="match status" value="1"/>
</dbReference>
<dbReference type="Proteomes" id="UP000320235">
    <property type="component" value="Unassembled WGS sequence"/>
</dbReference>
<keyword evidence="8" id="KW-1185">Reference proteome</keyword>
<dbReference type="InterPro" id="IPR018484">
    <property type="entry name" value="FGGY_N"/>
</dbReference>
<dbReference type="EMBL" id="VFPE01000008">
    <property type="protein sequence ID" value="TQM18626.1"/>
    <property type="molecule type" value="Genomic_DNA"/>
</dbReference>
<comment type="caution">
    <text evidence="7">The sequence shown here is derived from an EMBL/GenBank/DDBJ whole genome shotgun (WGS) entry which is preliminary data.</text>
</comment>
<evidence type="ECO:0008006" key="9">
    <source>
        <dbReference type="Google" id="ProtNLM"/>
    </source>
</evidence>
<protein>
    <recommendedName>
        <fullName evidence="9">Xylulokinase</fullName>
    </recommendedName>
</protein>
<dbReference type="GO" id="GO:0042732">
    <property type="term" value="P:D-xylose metabolic process"/>
    <property type="evidence" value="ECO:0007669"/>
    <property type="project" value="UniProtKB-KW"/>
</dbReference>
<dbReference type="AlphaFoldDB" id="A0A543EAQ9"/>
<dbReference type="InterPro" id="IPR043129">
    <property type="entry name" value="ATPase_NBD"/>
</dbReference>
<dbReference type="Gene3D" id="3.30.420.40">
    <property type="match status" value="2"/>
</dbReference>
<evidence type="ECO:0000256" key="1">
    <source>
        <dbReference type="ARBA" id="ARBA00009156"/>
    </source>
</evidence>
<dbReference type="InterPro" id="IPR018485">
    <property type="entry name" value="FGGY_C"/>
</dbReference>
<feature type="domain" description="Carbohydrate kinase FGGY N-terminal" evidence="5">
    <location>
        <begin position="5"/>
        <end position="248"/>
    </location>
</feature>
<evidence type="ECO:0000256" key="3">
    <source>
        <dbReference type="ARBA" id="ARBA00022679"/>
    </source>
</evidence>
<dbReference type="RefSeq" id="WP_141896670.1">
    <property type="nucleotide sequence ID" value="NZ_BAABLH010000006.1"/>
</dbReference>